<dbReference type="GO" id="GO:0016491">
    <property type="term" value="F:oxidoreductase activity"/>
    <property type="evidence" value="ECO:0007669"/>
    <property type="project" value="UniProtKB-KW"/>
</dbReference>
<evidence type="ECO:0000259" key="1">
    <source>
        <dbReference type="Pfam" id="PF02525"/>
    </source>
</evidence>
<evidence type="ECO:0000313" key="2">
    <source>
        <dbReference type="EMBL" id="OIQ69510.1"/>
    </source>
</evidence>
<dbReference type="PANTHER" id="PTHR43741">
    <property type="entry name" value="FMN-DEPENDENT NADH-AZOREDUCTASE 1"/>
    <property type="match status" value="1"/>
</dbReference>
<keyword evidence="2" id="KW-0560">Oxidoreductase</keyword>
<protein>
    <submittedName>
        <fullName evidence="2">FMN-dependent NADH-azoreductase</fullName>
        <ecNumber evidence="2">1.7.-.-</ecNumber>
    </submittedName>
</protein>
<comment type="caution">
    <text evidence="2">The sequence shown here is derived from an EMBL/GenBank/DDBJ whole genome shotgun (WGS) entry which is preliminary data.</text>
</comment>
<dbReference type="PANTHER" id="PTHR43741:SF4">
    <property type="entry name" value="FMN-DEPENDENT NADH:QUINONE OXIDOREDUCTASE"/>
    <property type="match status" value="1"/>
</dbReference>
<sequence>MAYADVLLNEVRAAHIIVIGLPVYNFGVPSQLKSWIDQLARKGETFQYTEKGPEGLLKGKKAIIAMASDGTKRGSAIDFASGYVKHMMNFFGITDVEIVAADAIAYAPETTVPAALQEVDALAL</sequence>
<gene>
    <name evidence="2" type="primary">azoR_7</name>
    <name evidence="2" type="ORF">GALL_488860</name>
</gene>
<dbReference type="AlphaFoldDB" id="A0A1J5PDT5"/>
<dbReference type="InterPro" id="IPR029039">
    <property type="entry name" value="Flavoprotein-like_sf"/>
</dbReference>
<dbReference type="EMBL" id="MLJW01004684">
    <property type="protein sequence ID" value="OIQ69510.1"/>
    <property type="molecule type" value="Genomic_DNA"/>
</dbReference>
<name>A0A1J5PDT5_9ZZZZ</name>
<proteinExistence type="predicted"/>
<accession>A0A1J5PDT5</accession>
<dbReference type="EC" id="1.7.-.-" evidence="2"/>
<feature type="domain" description="Flavodoxin-like fold" evidence="1">
    <location>
        <begin position="3"/>
        <end position="121"/>
    </location>
</feature>
<dbReference type="Pfam" id="PF02525">
    <property type="entry name" value="Flavodoxin_2"/>
    <property type="match status" value="1"/>
</dbReference>
<organism evidence="2">
    <name type="scientific">mine drainage metagenome</name>
    <dbReference type="NCBI Taxonomy" id="410659"/>
    <lineage>
        <taxon>unclassified sequences</taxon>
        <taxon>metagenomes</taxon>
        <taxon>ecological metagenomes</taxon>
    </lineage>
</organism>
<dbReference type="SUPFAM" id="SSF52218">
    <property type="entry name" value="Flavoproteins"/>
    <property type="match status" value="1"/>
</dbReference>
<dbReference type="Gene3D" id="3.40.50.360">
    <property type="match status" value="1"/>
</dbReference>
<dbReference type="InterPro" id="IPR003680">
    <property type="entry name" value="Flavodoxin_fold"/>
</dbReference>
<reference evidence="2" key="1">
    <citation type="submission" date="2016-10" db="EMBL/GenBank/DDBJ databases">
        <title>Sequence of Gallionella enrichment culture.</title>
        <authorList>
            <person name="Poehlein A."/>
            <person name="Muehling M."/>
            <person name="Daniel R."/>
        </authorList>
    </citation>
    <scope>NUCLEOTIDE SEQUENCE</scope>
</reference>
<dbReference type="InterPro" id="IPR050104">
    <property type="entry name" value="FMN-dep_NADH:Q_OxRdtase_AzoR1"/>
</dbReference>